<reference evidence="2" key="1">
    <citation type="submission" date="2022-07" db="EMBL/GenBank/DDBJ databases">
        <title>Genome Sequence of Agrocybe chaxingu.</title>
        <authorList>
            <person name="Buettner E."/>
        </authorList>
    </citation>
    <scope>NUCLEOTIDE SEQUENCE</scope>
    <source>
        <strain evidence="2">MP-N11</strain>
    </source>
</reference>
<keyword evidence="3" id="KW-1185">Reference proteome</keyword>
<accession>A0A9W8JR89</accession>
<protein>
    <recommendedName>
        <fullName evidence="1">DyP dimeric alpha+beta barrel domain-containing protein</fullName>
    </recommendedName>
</protein>
<dbReference type="InterPro" id="IPR011008">
    <property type="entry name" value="Dimeric_a/b-barrel"/>
</dbReference>
<feature type="domain" description="DyP dimeric alpha+beta barrel" evidence="1">
    <location>
        <begin position="40"/>
        <end position="207"/>
    </location>
</feature>
<dbReference type="InterPro" id="IPR049509">
    <property type="entry name" value="DyP_N"/>
</dbReference>
<sequence>MSTPPANPPLDLTNIQGDILLVDFFLDAEDEEILIFIHRSGLPKKTQFYIFFDIKDAAKFRADLVKFIPVVKTVAQVLKDRDDIADHKRRGLPGLIPMVGVNIAFSHTGFQKLGIDDSTLTPLGDNDPFKIGQKRDAVTNLGDKTRSDGQPDWDEKFLQDLHGIILISGESHVSIEKKKLDVEAIFHVHTPKASIQEITTIRGDVRPGDQSAHEQYVECIYRP</sequence>
<evidence type="ECO:0000313" key="2">
    <source>
        <dbReference type="EMBL" id="KAJ3494915.1"/>
    </source>
</evidence>
<dbReference type="EMBL" id="JANKHO010002079">
    <property type="protein sequence ID" value="KAJ3494915.1"/>
    <property type="molecule type" value="Genomic_DNA"/>
</dbReference>
<evidence type="ECO:0000313" key="3">
    <source>
        <dbReference type="Proteomes" id="UP001148786"/>
    </source>
</evidence>
<evidence type="ECO:0000259" key="1">
    <source>
        <dbReference type="Pfam" id="PF21105"/>
    </source>
</evidence>
<proteinExistence type="predicted"/>
<dbReference type="Proteomes" id="UP001148786">
    <property type="component" value="Unassembled WGS sequence"/>
</dbReference>
<dbReference type="OrthoDB" id="3207336at2759"/>
<organism evidence="2 3">
    <name type="scientific">Agrocybe chaxingu</name>
    <dbReference type="NCBI Taxonomy" id="84603"/>
    <lineage>
        <taxon>Eukaryota</taxon>
        <taxon>Fungi</taxon>
        <taxon>Dikarya</taxon>
        <taxon>Basidiomycota</taxon>
        <taxon>Agaricomycotina</taxon>
        <taxon>Agaricomycetes</taxon>
        <taxon>Agaricomycetidae</taxon>
        <taxon>Agaricales</taxon>
        <taxon>Agaricineae</taxon>
        <taxon>Strophariaceae</taxon>
        <taxon>Agrocybe</taxon>
    </lineage>
</organism>
<dbReference type="SUPFAM" id="SSF54909">
    <property type="entry name" value="Dimeric alpha+beta barrel"/>
    <property type="match status" value="1"/>
</dbReference>
<name>A0A9W8JR89_9AGAR</name>
<dbReference type="Pfam" id="PF21105">
    <property type="entry name" value="DyP_N"/>
    <property type="match status" value="1"/>
</dbReference>
<comment type="caution">
    <text evidence="2">The sequence shown here is derived from an EMBL/GenBank/DDBJ whole genome shotgun (WGS) entry which is preliminary data.</text>
</comment>
<dbReference type="AlphaFoldDB" id="A0A9W8JR89"/>
<gene>
    <name evidence="2" type="ORF">NLJ89_g10713</name>
</gene>